<organism evidence="1">
    <name type="scientific">Cedratvirus lausannensis</name>
    <dbReference type="NCBI Taxonomy" id="2023205"/>
    <lineage>
        <taxon>Viruses</taxon>
        <taxon>Pithoviruses</taxon>
        <taxon>Orthocedratvirinae</taxon>
        <taxon>Alphacedratvirus</taxon>
        <taxon>Alphacedratvirus francolausannense</taxon>
    </lineage>
</organism>
<reference evidence="1" key="1">
    <citation type="submission" date="2017-08" db="EMBL/GenBank/DDBJ databases">
        <authorList>
            <person name="de Groot N.N."/>
        </authorList>
    </citation>
    <scope>NUCLEOTIDE SEQUENCE</scope>
</reference>
<gene>
    <name evidence="1" type="ORF">BQ9231_00003</name>
</gene>
<protein>
    <submittedName>
        <fullName evidence="1">DNA-directed RNA polymerase RPB10</fullName>
    </submittedName>
</protein>
<dbReference type="GO" id="GO:0006351">
    <property type="term" value="P:DNA-templated transcription"/>
    <property type="evidence" value="ECO:0007669"/>
    <property type="project" value="InterPro"/>
</dbReference>
<dbReference type="InterPro" id="IPR000268">
    <property type="entry name" value="RPABC5/Rpb10"/>
</dbReference>
<evidence type="ECO:0000313" key="1">
    <source>
        <dbReference type="EMBL" id="SOB73886.1"/>
    </source>
</evidence>
<dbReference type="EMBL" id="LT907979">
    <property type="protein sequence ID" value="SOB73886.1"/>
    <property type="molecule type" value="Genomic_DNA"/>
</dbReference>
<sequence length="87" mass="9985">MAERIGAVRCYTCGKVLNYDEYERLTETMLPEKAFQKLGLRRYCCKMRIANPPIQATREIYASREVAKNVNPPPLGNFTSISSLHPY</sequence>
<keyword evidence="1" id="KW-0240">DNA-directed RNA polymerase</keyword>
<dbReference type="InterPro" id="IPR023580">
    <property type="entry name" value="RNA_pol_su_RPB10"/>
</dbReference>
<evidence type="ECO:0000313" key="2">
    <source>
        <dbReference type="Proteomes" id="UP000274850"/>
    </source>
</evidence>
<dbReference type="SUPFAM" id="SSF46924">
    <property type="entry name" value="RNA polymerase subunit RPB10"/>
    <property type="match status" value="1"/>
</dbReference>
<keyword evidence="2" id="KW-1185">Reference proteome</keyword>
<dbReference type="GO" id="GO:0003899">
    <property type="term" value="F:DNA-directed RNA polymerase activity"/>
    <property type="evidence" value="ECO:0007669"/>
    <property type="project" value="InterPro"/>
</dbReference>
<accession>A0A285PXK8</accession>
<dbReference type="Gene3D" id="1.10.10.60">
    <property type="entry name" value="Homeodomain-like"/>
    <property type="match status" value="1"/>
</dbReference>
<dbReference type="GO" id="GO:0003677">
    <property type="term" value="F:DNA binding"/>
    <property type="evidence" value="ECO:0007669"/>
    <property type="project" value="InterPro"/>
</dbReference>
<name>A0A285PXK8_9VIRU</name>
<dbReference type="GO" id="GO:0000428">
    <property type="term" value="C:DNA-directed RNA polymerase complex"/>
    <property type="evidence" value="ECO:0007669"/>
    <property type="project" value="UniProtKB-KW"/>
</dbReference>
<proteinExistence type="predicted"/>
<dbReference type="Proteomes" id="UP000274850">
    <property type="component" value="Segment"/>
</dbReference>
<keyword evidence="1" id="KW-0804">Transcription</keyword>
<dbReference type="Pfam" id="PF01194">
    <property type="entry name" value="RNA_pol_N"/>
    <property type="match status" value="1"/>
</dbReference>